<evidence type="ECO:0000256" key="5">
    <source>
        <dbReference type="ARBA" id="ARBA00022932"/>
    </source>
</evidence>
<dbReference type="InterPro" id="IPR006134">
    <property type="entry name" value="DNA-dir_DNA_pol_B_multi_dom"/>
</dbReference>
<evidence type="ECO:0000256" key="6">
    <source>
        <dbReference type="ARBA" id="ARBA00023125"/>
    </source>
</evidence>
<dbReference type="Gene3D" id="3.90.1600.10">
    <property type="entry name" value="Palm domain of DNA polymerase"/>
    <property type="match status" value="1"/>
</dbReference>
<dbReference type="InterPro" id="IPR023211">
    <property type="entry name" value="DNA_pol_palm_dom_sf"/>
</dbReference>
<dbReference type="EMBL" id="JANBUH010000008">
    <property type="protein sequence ID" value="KAJ2757045.1"/>
    <property type="molecule type" value="Genomic_DNA"/>
</dbReference>
<dbReference type="Gene3D" id="1.10.287.690">
    <property type="entry name" value="Helix hairpin bin"/>
    <property type="match status" value="1"/>
</dbReference>
<feature type="domain" description="DNA-directed DNA polymerase family B multifunctional" evidence="9">
    <location>
        <begin position="208"/>
        <end position="600"/>
    </location>
</feature>
<dbReference type="SUPFAM" id="SSF56672">
    <property type="entry name" value="DNA/RNA polymerases"/>
    <property type="match status" value="1"/>
</dbReference>
<dbReference type="InterPro" id="IPR036397">
    <property type="entry name" value="RNaseH_sf"/>
</dbReference>
<accession>A0A9W8GZR9</accession>
<dbReference type="SMART" id="SM00486">
    <property type="entry name" value="POLBc"/>
    <property type="match status" value="1"/>
</dbReference>
<dbReference type="InterPro" id="IPR050240">
    <property type="entry name" value="DNA_pol_type-B"/>
</dbReference>
<dbReference type="AlphaFoldDB" id="A0A9W8GZR9"/>
<keyword evidence="12" id="KW-1185">Reference proteome</keyword>
<gene>
    <name evidence="11" type="ORF">GGI19_000341</name>
</gene>
<dbReference type="InterPro" id="IPR043502">
    <property type="entry name" value="DNA/RNA_pol_sf"/>
</dbReference>
<dbReference type="GO" id="GO:0003677">
    <property type="term" value="F:DNA binding"/>
    <property type="evidence" value="ECO:0007669"/>
    <property type="project" value="UniProtKB-KW"/>
</dbReference>
<dbReference type="PANTHER" id="PTHR10322">
    <property type="entry name" value="DNA POLYMERASE CATALYTIC SUBUNIT"/>
    <property type="match status" value="1"/>
</dbReference>
<dbReference type="GO" id="GO:0006287">
    <property type="term" value="P:base-excision repair, gap-filling"/>
    <property type="evidence" value="ECO:0007669"/>
    <property type="project" value="TreeGrafter"/>
</dbReference>
<dbReference type="EC" id="2.7.7.7" evidence="2"/>
<sequence>MVFTKGKAREDFVIALKPENFVEQEQKIADYKLTLHDQEFELLDEFFAMIRREDPDIIIGYNIMGFDMKYILQKYYSLLRNIPQAGRMRKKDYLRDEIIHKSWNSSAYGVRECAIFNFVGRCCFDVYNYVSMELTMQKYSLDFISQELLGRQKLDMSYNEMFKKYGEGKVVEIADYCFVDSDLTLGIWEKLGLWIAAVEQCKLFKVDLHDMYSSGQQKRIFNQLYFYAHKMGYVFDKEPDFKHKFNYQGAHVLDPKPGIYRDCAVVDFASLYPSIIISRNICYTTLSRDEEGNSTFTTDFKGVIPEILEHLISSRKRVKKLMKDETDPIVKSIYDKRQFAYKVSANSFYGAFGSRNNHYLQMRDGAEAVTRNGRMFLMEAVDIINSHKYNCTVIYGDTDSCFFSGVESLLTQQQIFDIVNDVNASFPPPVHVEFEKRVDVLLLLAKKKYVFVSDGKQIAKGVITARRDTCLWVREVYKSVIDLVLAGGNNKEVNNYLALEMRKLYMQEVGMQKLYINRNLGINYKSKSYPLNIYRNVLQQAEKRNVPAGERLEFYYIKSNSKLQGYHYASRDMIESMDLEIDHEYYVDHQLKGPIVQIYDVLGWKFKKEE</sequence>
<evidence type="ECO:0000256" key="3">
    <source>
        <dbReference type="ARBA" id="ARBA00022679"/>
    </source>
</evidence>
<dbReference type="InterPro" id="IPR006172">
    <property type="entry name" value="DNA-dir_DNA_pol_B"/>
</dbReference>
<dbReference type="Pfam" id="PF03104">
    <property type="entry name" value="DNA_pol_B_exo1"/>
    <property type="match status" value="1"/>
</dbReference>
<protein>
    <recommendedName>
        <fullName evidence="7">DNA polymerase delta catalytic subunit</fullName>
        <ecNumber evidence="2">2.7.7.7</ecNumber>
    </recommendedName>
</protein>
<evidence type="ECO:0000256" key="8">
    <source>
        <dbReference type="ARBA" id="ARBA00049244"/>
    </source>
</evidence>
<dbReference type="GO" id="GO:0003887">
    <property type="term" value="F:DNA-directed DNA polymerase activity"/>
    <property type="evidence" value="ECO:0007669"/>
    <property type="project" value="UniProtKB-KW"/>
</dbReference>
<keyword evidence="3" id="KW-0808">Transferase</keyword>
<dbReference type="Proteomes" id="UP001140011">
    <property type="component" value="Unassembled WGS sequence"/>
</dbReference>
<comment type="catalytic activity">
    <reaction evidence="8">
        <text>DNA(n) + a 2'-deoxyribonucleoside 5'-triphosphate = DNA(n+1) + diphosphate</text>
        <dbReference type="Rhea" id="RHEA:22508"/>
        <dbReference type="Rhea" id="RHEA-COMP:17339"/>
        <dbReference type="Rhea" id="RHEA-COMP:17340"/>
        <dbReference type="ChEBI" id="CHEBI:33019"/>
        <dbReference type="ChEBI" id="CHEBI:61560"/>
        <dbReference type="ChEBI" id="CHEBI:173112"/>
        <dbReference type="EC" id="2.7.7.7"/>
    </reaction>
</comment>
<dbReference type="GO" id="GO:0006297">
    <property type="term" value="P:nucleotide-excision repair, DNA gap filling"/>
    <property type="evidence" value="ECO:0007669"/>
    <property type="project" value="TreeGrafter"/>
</dbReference>
<comment type="similarity">
    <text evidence="1">Belongs to the DNA polymerase type-B family.</text>
</comment>
<dbReference type="Gene3D" id="3.30.420.10">
    <property type="entry name" value="Ribonuclease H-like superfamily/Ribonuclease H"/>
    <property type="match status" value="1"/>
</dbReference>
<keyword evidence="5" id="KW-0239">DNA-directed DNA polymerase</keyword>
<evidence type="ECO:0000313" key="12">
    <source>
        <dbReference type="Proteomes" id="UP001140011"/>
    </source>
</evidence>
<evidence type="ECO:0000256" key="4">
    <source>
        <dbReference type="ARBA" id="ARBA00022695"/>
    </source>
</evidence>
<proteinExistence type="inferred from homology"/>
<dbReference type="GO" id="GO:0000166">
    <property type="term" value="F:nucleotide binding"/>
    <property type="evidence" value="ECO:0007669"/>
    <property type="project" value="InterPro"/>
</dbReference>
<evidence type="ECO:0000256" key="1">
    <source>
        <dbReference type="ARBA" id="ARBA00005755"/>
    </source>
</evidence>
<dbReference type="SUPFAM" id="SSF53098">
    <property type="entry name" value="Ribonuclease H-like"/>
    <property type="match status" value="1"/>
</dbReference>
<feature type="domain" description="DNA-directed DNA polymerase family B exonuclease" evidence="10">
    <location>
        <begin position="21"/>
        <end position="142"/>
    </location>
</feature>
<evidence type="ECO:0000259" key="10">
    <source>
        <dbReference type="Pfam" id="PF03104"/>
    </source>
</evidence>
<evidence type="ECO:0000256" key="2">
    <source>
        <dbReference type="ARBA" id="ARBA00012417"/>
    </source>
</evidence>
<dbReference type="GO" id="GO:0045004">
    <property type="term" value="P:DNA replication proofreading"/>
    <property type="evidence" value="ECO:0007669"/>
    <property type="project" value="TreeGrafter"/>
</dbReference>
<dbReference type="PANTHER" id="PTHR10322:SF23">
    <property type="entry name" value="DNA POLYMERASE DELTA CATALYTIC SUBUNIT"/>
    <property type="match status" value="1"/>
</dbReference>
<dbReference type="InterPro" id="IPR012337">
    <property type="entry name" value="RNaseH-like_sf"/>
</dbReference>
<dbReference type="InterPro" id="IPR042087">
    <property type="entry name" value="DNA_pol_B_thumb"/>
</dbReference>
<dbReference type="PRINTS" id="PR00106">
    <property type="entry name" value="DNAPOLB"/>
</dbReference>
<comment type="caution">
    <text evidence="11">The sequence shown here is derived from an EMBL/GenBank/DDBJ whole genome shotgun (WGS) entry which is preliminary data.</text>
</comment>
<dbReference type="OrthoDB" id="5529249at2759"/>
<dbReference type="Pfam" id="PF00136">
    <property type="entry name" value="DNA_pol_B"/>
    <property type="match status" value="1"/>
</dbReference>
<dbReference type="InterPro" id="IPR006133">
    <property type="entry name" value="DNA-dir_DNA_pol_B_exonuc"/>
</dbReference>
<evidence type="ECO:0000313" key="11">
    <source>
        <dbReference type="EMBL" id="KAJ2757045.1"/>
    </source>
</evidence>
<keyword evidence="6" id="KW-0238">DNA-binding</keyword>
<name>A0A9W8GZR9_9FUNG</name>
<evidence type="ECO:0000256" key="7">
    <source>
        <dbReference type="ARBA" id="ARBA00024411"/>
    </source>
</evidence>
<reference evidence="11" key="1">
    <citation type="submission" date="2022-07" db="EMBL/GenBank/DDBJ databases">
        <title>Phylogenomic reconstructions and comparative analyses of Kickxellomycotina fungi.</title>
        <authorList>
            <person name="Reynolds N.K."/>
            <person name="Stajich J.E."/>
            <person name="Barry K."/>
            <person name="Grigoriev I.V."/>
            <person name="Crous P."/>
            <person name="Smith M.E."/>
        </authorList>
    </citation>
    <scope>NUCLEOTIDE SEQUENCE</scope>
    <source>
        <strain evidence="11">BCRC 34297</strain>
    </source>
</reference>
<dbReference type="GO" id="GO:0008296">
    <property type="term" value="F:3'-5'-DNA exonuclease activity"/>
    <property type="evidence" value="ECO:0007669"/>
    <property type="project" value="TreeGrafter"/>
</dbReference>
<dbReference type="GO" id="GO:0043625">
    <property type="term" value="C:delta DNA polymerase complex"/>
    <property type="evidence" value="ECO:0007669"/>
    <property type="project" value="TreeGrafter"/>
</dbReference>
<evidence type="ECO:0000259" key="9">
    <source>
        <dbReference type="Pfam" id="PF00136"/>
    </source>
</evidence>
<keyword evidence="4" id="KW-0548">Nucleotidyltransferase</keyword>
<organism evidence="11 12">
    <name type="scientific">Coemansia pectinata</name>
    <dbReference type="NCBI Taxonomy" id="1052879"/>
    <lineage>
        <taxon>Eukaryota</taxon>
        <taxon>Fungi</taxon>
        <taxon>Fungi incertae sedis</taxon>
        <taxon>Zoopagomycota</taxon>
        <taxon>Kickxellomycotina</taxon>
        <taxon>Kickxellomycetes</taxon>
        <taxon>Kickxellales</taxon>
        <taxon>Kickxellaceae</taxon>
        <taxon>Coemansia</taxon>
    </lineage>
</organism>
<dbReference type="Gene3D" id="1.10.132.60">
    <property type="entry name" value="DNA polymerase family B, C-terminal domain"/>
    <property type="match status" value="1"/>
</dbReference>